<name>A0ABQ5FWE6_9ASTR</name>
<reference evidence="1" key="1">
    <citation type="journal article" date="2022" name="Int. J. Mol. Sci.">
        <title>Draft Genome of Tanacetum Coccineum: Genomic Comparison of Closely Related Tanacetum-Family Plants.</title>
        <authorList>
            <person name="Yamashiro T."/>
            <person name="Shiraishi A."/>
            <person name="Nakayama K."/>
            <person name="Satake H."/>
        </authorList>
    </citation>
    <scope>NUCLEOTIDE SEQUENCE</scope>
</reference>
<reference evidence="1" key="2">
    <citation type="submission" date="2022-01" db="EMBL/GenBank/DDBJ databases">
        <authorList>
            <person name="Yamashiro T."/>
            <person name="Shiraishi A."/>
            <person name="Satake H."/>
            <person name="Nakayama K."/>
        </authorList>
    </citation>
    <scope>NUCLEOTIDE SEQUENCE</scope>
</reference>
<accession>A0ABQ5FWE6</accession>
<sequence length="149" mass="17047">MVFSCSSTPHLCLLSPNQLAQLEVDHLFRLFAHHHLLLVLKHLSFSLVSWSLMKFEVLLVGFVQLLKYLAKECQVLFHILIPRELVLDHGPSSETDSDWRSNCWRSPPLSGLCLLCLVDAFGRTVKRCNVGWCIPIFEVLVPDILFEYG</sequence>
<evidence type="ECO:0000313" key="1">
    <source>
        <dbReference type="EMBL" id="GJT67711.1"/>
    </source>
</evidence>
<dbReference type="EMBL" id="BQNB010017832">
    <property type="protein sequence ID" value="GJT67711.1"/>
    <property type="molecule type" value="Genomic_DNA"/>
</dbReference>
<dbReference type="Proteomes" id="UP001151760">
    <property type="component" value="Unassembled WGS sequence"/>
</dbReference>
<organism evidence="1 2">
    <name type="scientific">Tanacetum coccineum</name>
    <dbReference type="NCBI Taxonomy" id="301880"/>
    <lineage>
        <taxon>Eukaryota</taxon>
        <taxon>Viridiplantae</taxon>
        <taxon>Streptophyta</taxon>
        <taxon>Embryophyta</taxon>
        <taxon>Tracheophyta</taxon>
        <taxon>Spermatophyta</taxon>
        <taxon>Magnoliopsida</taxon>
        <taxon>eudicotyledons</taxon>
        <taxon>Gunneridae</taxon>
        <taxon>Pentapetalae</taxon>
        <taxon>asterids</taxon>
        <taxon>campanulids</taxon>
        <taxon>Asterales</taxon>
        <taxon>Asteraceae</taxon>
        <taxon>Asteroideae</taxon>
        <taxon>Anthemideae</taxon>
        <taxon>Anthemidinae</taxon>
        <taxon>Tanacetum</taxon>
    </lineage>
</organism>
<gene>
    <name evidence="1" type="ORF">Tco_1019191</name>
</gene>
<protein>
    <submittedName>
        <fullName evidence="1">Uncharacterized protein</fullName>
    </submittedName>
</protein>
<keyword evidence="2" id="KW-1185">Reference proteome</keyword>
<proteinExistence type="predicted"/>
<evidence type="ECO:0000313" key="2">
    <source>
        <dbReference type="Proteomes" id="UP001151760"/>
    </source>
</evidence>
<comment type="caution">
    <text evidence="1">The sequence shown here is derived from an EMBL/GenBank/DDBJ whole genome shotgun (WGS) entry which is preliminary data.</text>
</comment>